<evidence type="ECO:0000313" key="2">
    <source>
        <dbReference type="EMBL" id="GFY96509.1"/>
    </source>
</evidence>
<evidence type="ECO:0000313" key="3">
    <source>
        <dbReference type="Proteomes" id="UP000585474"/>
    </source>
</evidence>
<feature type="region of interest" description="Disordered" evidence="1">
    <location>
        <begin position="192"/>
        <end position="211"/>
    </location>
</feature>
<accession>A0A7J0FEB7</accession>
<gene>
    <name evidence="2" type="ORF">Acr_11g0008150</name>
</gene>
<proteinExistence type="predicted"/>
<comment type="caution">
    <text evidence="2">The sequence shown here is derived from an EMBL/GenBank/DDBJ whole genome shotgun (WGS) entry which is preliminary data.</text>
</comment>
<sequence length="399" mass="44655">MIDKVNRLPSSPGEDPPEVSPPWNDSSDYGEDPGMARIPTKGKTILSSRPSKVAFYEATFPVGLKFSVYPTIRRILNFYNICPAQLSLNAWRCVVCVLVIWQFLRRHLSLNEFRCLYTLFKKSKARLRVALLQGGEDEEGFKEDRARGYFYVLGVLDSRTFHRFFTPSRGKMSSSGGDKDASRDGLVAISGDESESLRPRDRPPQSETPQDELVEYLETIRKEWKRILPHLLDLTMLRPLGEKVPNPLGLGLFSSSSSSDSRLESLSDSGLSLELRSNAMSKRIGLAKFAKKVDGKKDNEVSKVDTSSNTGVIRDLVINDSKGKEASPPPKAKKPRPSRTASKGTTRLATPEEGSSKKPGEMNYGRRCFRDGKCLCDRENSCQVILREDKEKVVKLSLD</sequence>
<organism evidence="2 3">
    <name type="scientific">Actinidia rufa</name>
    <dbReference type="NCBI Taxonomy" id="165716"/>
    <lineage>
        <taxon>Eukaryota</taxon>
        <taxon>Viridiplantae</taxon>
        <taxon>Streptophyta</taxon>
        <taxon>Embryophyta</taxon>
        <taxon>Tracheophyta</taxon>
        <taxon>Spermatophyta</taxon>
        <taxon>Magnoliopsida</taxon>
        <taxon>eudicotyledons</taxon>
        <taxon>Gunneridae</taxon>
        <taxon>Pentapetalae</taxon>
        <taxon>asterids</taxon>
        <taxon>Ericales</taxon>
        <taxon>Actinidiaceae</taxon>
        <taxon>Actinidia</taxon>
    </lineage>
</organism>
<feature type="region of interest" description="Disordered" evidence="1">
    <location>
        <begin position="1"/>
        <end position="31"/>
    </location>
</feature>
<feature type="region of interest" description="Disordered" evidence="1">
    <location>
        <begin position="312"/>
        <end position="367"/>
    </location>
</feature>
<evidence type="ECO:0000256" key="1">
    <source>
        <dbReference type="SAM" id="MobiDB-lite"/>
    </source>
</evidence>
<dbReference type="Proteomes" id="UP000585474">
    <property type="component" value="Unassembled WGS sequence"/>
</dbReference>
<reference evidence="2 3" key="1">
    <citation type="submission" date="2019-07" db="EMBL/GenBank/DDBJ databases">
        <title>De Novo Assembly of kiwifruit Actinidia rufa.</title>
        <authorList>
            <person name="Sugita-Konishi S."/>
            <person name="Sato K."/>
            <person name="Mori E."/>
            <person name="Abe Y."/>
            <person name="Kisaki G."/>
            <person name="Hamano K."/>
            <person name="Suezawa K."/>
            <person name="Otani M."/>
            <person name="Fukuda T."/>
            <person name="Manabe T."/>
            <person name="Gomi K."/>
            <person name="Tabuchi M."/>
            <person name="Akimitsu K."/>
            <person name="Kataoka I."/>
        </authorList>
    </citation>
    <scope>NUCLEOTIDE SEQUENCE [LARGE SCALE GENOMIC DNA]</scope>
    <source>
        <strain evidence="3">cv. Fuchu</strain>
    </source>
</reference>
<dbReference type="AlphaFoldDB" id="A0A7J0FEB7"/>
<feature type="compositionally biased region" description="Basic and acidic residues" evidence="1">
    <location>
        <begin position="195"/>
        <end position="204"/>
    </location>
</feature>
<dbReference type="EMBL" id="BJWL01000011">
    <property type="protein sequence ID" value="GFY96509.1"/>
    <property type="molecule type" value="Genomic_DNA"/>
</dbReference>
<name>A0A7J0FEB7_9ERIC</name>
<keyword evidence="3" id="KW-1185">Reference proteome</keyword>
<protein>
    <submittedName>
        <fullName evidence="2">Uncharacterized protein</fullName>
    </submittedName>
</protein>